<keyword evidence="1" id="KW-0732">Signal</keyword>
<dbReference type="Proteomes" id="UP000037904">
    <property type="component" value="Unassembled WGS sequence"/>
</dbReference>
<sequence>MKFTLFSQDALAIPFVTGALATPTSDSVKRTDCSLTVHYDRDWVESGLDIYRMWLVTNPRNDQHLDVYCDIAKKQINFGINHQCFWEDGKFFVDISVARGSAGEILVRAGKGEQKEEKGEEPGR</sequence>
<dbReference type="AlphaFoldDB" id="A0A0M9F4B9"/>
<dbReference type="EMBL" id="JXCE01000011">
    <property type="protein sequence ID" value="KPA45670.1"/>
    <property type="molecule type" value="Genomic_DNA"/>
</dbReference>
<feature type="signal peptide" evidence="1">
    <location>
        <begin position="1"/>
        <end position="21"/>
    </location>
</feature>
<organism evidence="2 3">
    <name type="scientific">Fusarium langsethiae</name>
    <dbReference type="NCBI Taxonomy" id="179993"/>
    <lineage>
        <taxon>Eukaryota</taxon>
        <taxon>Fungi</taxon>
        <taxon>Dikarya</taxon>
        <taxon>Ascomycota</taxon>
        <taxon>Pezizomycotina</taxon>
        <taxon>Sordariomycetes</taxon>
        <taxon>Hypocreomycetidae</taxon>
        <taxon>Hypocreales</taxon>
        <taxon>Nectriaceae</taxon>
        <taxon>Fusarium</taxon>
    </lineage>
</organism>
<accession>A0A0M9F4B9</accession>
<reference evidence="2 3" key="1">
    <citation type="submission" date="2015-04" db="EMBL/GenBank/DDBJ databases">
        <title>The draft genome sequence of Fusarium langsethiae, a T-2/HT-2 mycotoxin producer.</title>
        <authorList>
            <person name="Lysoe E."/>
            <person name="Divon H.H."/>
            <person name="Terzi V."/>
            <person name="Orru L."/>
            <person name="Lamontanara A."/>
            <person name="Kolseth A.-K."/>
            <person name="Frandsen R.J."/>
            <person name="Nielsen K."/>
            <person name="Thrane U."/>
        </authorList>
    </citation>
    <scope>NUCLEOTIDE SEQUENCE [LARGE SCALE GENOMIC DNA]</scope>
    <source>
        <strain evidence="2 3">Fl201059</strain>
    </source>
</reference>
<evidence type="ECO:0000313" key="2">
    <source>
        <dbReference type="EMBL" id="KPA45670.1"/>
    </source>
</evidence>
<protein>
    <submittedName>
        <fullName evidence="2">Uncharacterized protein</fullName>
    </submittedName>
</protein>
<gene>
    <name evidence="2" type="ORF">FLAG1_01396</name>
</gene>
<feature type="chain" id="PRO_5005835538" evidence="1">
    <location>
        <begin position="22"/>
        <end position="124"/>
    </location>
</feature>
<evidence type="ECO:0000256" key="1">
    <source>
        <dbReference type="SAM" id="SignalP"/>
    </source>
</evidence>
<evidence type="ECO:0000313" key="3">
    <source>
        <dbReference type="Proteomes" id="UP000037904"/>
    </source>
</evidence>
<comment type="caution">
    <text evidence="2">The sequence shown here is derived from an EMBL/GenBank/DDBJ whole genome shotgun (WGS) entry which is preliminary data.</text>
</comment>
<proteinExistence type="predicted"/>
<keyword evidence="3" id="KW-1185">Reference proteome</keyword>
<name>A0A0M9F4B9_FUSLA</name>